<dbReference type="WBParaSite" id="RSKR_0000474500.1">
    <property type="protein sequence ID" value="RSKR_0000474500.1"/>
    <property type="gene ID" value="RSKR_0000474500"/>
</dbReference>
<name>A0AC35TVL7_9BILA</name>
<dbReference type="Proteomes" id="UP000095286">
    <property type="component" value="Unplaced"/>
</dbReference>
<evidence type="ECO:0000313" key="1">
    <source>
        <dbReference type="Proteomes" id="UP000095286"/>
    </source>
</evidence>
<reference evidence="2" key="1">
    <citation type="submission" date="2016-11" db="UniProtKB">
        <authorList>
            <consortium name="WormBaseParasite"/>
        </authorList>
    </citation>
    <scope>IDENTIFICATION</scope>
    <source>
        <strain evidence="2">KR3021</strain>
    </source>
</reference>
<proteinExistence type="predicted"/>
<organism evidence="1 2">
    <name type="scientific">Rhabditophanes sp. KR3021</name>
    <dbReference type="NCBI Taxonomy" id="114890"/>
    <lineage>
        <taxon>Eukaryota</taxon>
        <taxon>Metazoa</taxon>
        <taxon>Ecdysozoa</taxon>
        <taxon>Nematoda</taxon>
        <taxon>Chromadorea</taxon>
        <taxon>Rhabditida</taxon>
        <taxon>Tylenchina</taxon>
        <taxon>Panagrolaimomorpha</taxon>
        <taxon>Strongyloidoidea</taxon>
        <taxon>Alloionematidae</taxon>
        <taxon>Rhabditophanes</taxon>
    </lineage>
</organism>
<evidence type="ECO:0000313" key="2">
    <source>
        <dbReference type="WBParaSite" id="RSKR_0000474500.1"/>
    </source>
</evidence>
<protein>
    <submittedName>
        <fullName evidence="2">Metalloendopeptidase</fullName>
    </submittedName>
</protein>
<accession>A0AC35TVL7</accession>
<sequence length="232" mass="25865">MALIWLYYLRIDSALAEIAVNTCIRYAKQATSIAGTSGINVIKSEGCSSYVGRIYYKRPQIVFISTDCESNGGIQHEFSHALGLEHEHARPDRDRYLNVYTDNIVPDGEDQFSKVDDVNDFGVPFDMGSVMMYENDGFGKNGKKVLSPKQAVFNEDLGQRQRLSFSDFKILNFHYCKGICKTKVSCLNGGYQNPNSCKQCLCPNEFSGPTCSAVKMTTTRCGTIELKATKVI</sequence>